<keyword evidence="3" id="KW-1185">Reference proteome</keyword>
<dbReference type="Proteomes" id="UP000278036">
    <property type="component" value="Unassembled WGS sequence"/>
</dbReference>
<evidence type="ECO:0008006" key="5">
    <source>
        <dbReference type="Google" id="ProtNLM"/>
    </source>
</evidence>
<dbReference type="Proteomes" id="UP000274097">
    <property type="component" value="Unassembled WGS sequence"/>
</dbReference>
<dbReference type="EMBL" id="RFLX01000012">
    <property type="protein sequence ID" value="RMI20352.1"/>
    <property type="molecule type" value="Genomic_DNA"/>
</dbReference>
<evidence type="ECO:0000313" key="4">
    <source>
        <dbReference type="Proteomes" id="UP000278036"/>
    </source>
</evidence>
<dbReference type="GO" id="GO:0016706">
    <property type="term" value="F:2-oxoglutarate-dependent dioxygenase activity"/>
    <property type="evidence" value="ECO:0007669"/>
    <property type="project" value="UniProtKB-ARBA"/>
</dbReference>
<dbReference type="RefSeq" id="WP_120637956.1">
    <property type="nucleotide sequence ID" value="NZ_RAQU01000040.1"/>
</dbReference>
<evidence type="ECO:0000313" key="2">
    <source>
        <dbReference type="EMBL" id="RMI20352.1"/>
    </source>
</evidence>
<gene>
    <name evidence="1" type="ORF">D6Z83_08825</name>
    <name evidence="2" type="ORF">EBE87_16205</name>
</gene>
<accession>A0A3A9JUU4</accession>
<protein>
    <recommendedName>
        <fullName evidence="5">Phytanoyl-CoA dioxygenase family protein</fullName>
    </recommendedName>
</protein>
<sequence>MTPDALPPHQGAAGPEAQNAAARRAVMARDGYMVVPQLLSAAEVARLRQTLLAHFARRWNWEGLGKHQPHASSHVPAMGWIFAHPAIVQVFRDITGSRHPVFTGNCDAHMNMLSWWHKDTGESQGGCFEGDYYASRDIPVFRAGIYLQDHDQDGHGLQVRPGSHHTRSPLEGAVETLRTRAGDVVFFDIRLSHAGQLADPFETLLLRADRRLGAPRVTHGIKEGWRLLRGKQSKLSLFFTYGAPVAATDQFCAYEMASRRRSGAPEAAGLSAELHNLLMAQDVSCNPELRAR</sequence>
<comment type="caution">
    <text evidence="1">The sequence shown here is derived from an EMBL/GenBank/DDBJ whole genome shotgun (WGS) entry which is preliminary data.</text>
</comment>
<dbReference type="AlphaFoldDB" id="A0A3A9JUU4"/>
<dbReference type="SUPFAM" id="SSF51197">
    <property type="entry name" value="Clavaminate synthase-like"/>
    <property type="match status" value="1"/>
</dbReference>
<dbReference type="InParanoid" id="A0A3A9JUU4"/>
<name>A0A3A9JUU4_9PROT</name>
<proteinExistence type="predicted"/>
<dbReference type="Gene3D" id="2.60.120.620">
    <property type="entry name" value="q2cbj1_9rhob like domain"/>
    <property type="match status" value="1"/>
</dbReference>
<evidence type="ECO:0000313" key="3">
    <source>
        <dbReference type="Proteomes" id="UP000274097"/>
    </source>
</evidence>
<reference evidence="1 4" key="1">
    <citation type="submission" date="2018-09" db="EMBL/GenBank/DDBJ databases">
        <title>Roseomonas sp. nov., isolated from feces of Tibetan antelopes in the Qinghai-Tibet plateau, China.</title>
        <authorList>
            <person name="Tian Z."/>
        </authorList>
    </citation>
    <scope>NUCLEOTIDE SEQUENCE [LARGE SCALE GENOMIC DNA]</scope>
    <source>
        <strain evidence="2 3">Z23</strain>
        <strain evidence="1 4">Z24</strain>
    </source>
</reference>
<dbReference type="InterPro" id="IPR008775">
    <property type="entry name" value="Phytyl_CoA_dOase-like"/>
</dbReference>
<evidence type="ECO:0000313" key="1">
    <source>
        <dbReference type="EMBL" id="RKK04538.1"/>
    </source>
</evidence>
<dbReference type="EMBL" id="RAQU01000040">
    <property type="protein sequence ID" value="RKK04538.1"/>
    <property type="molecule type" value="Genomic_DNA"/>
</dbReference>
<organism evidence="1 4">
    <name type="scientific">Teichococcus wenyumeiae</name>
    <dbReference type="NCBI Taxonomy" id="2478470"/>
    <lineage>
        <taxon>Bacteria</taxon>
        <taxon>Pseudomonadati</taxon>
        <taxon>Pseudomonadota</taxon>
        <taxon>Alphaproteobacteria</taxon>
        <taxon>Acetobacterales</taxon>
        <taxon>Roseomonadaceae</taxon>
        <taxon>Roseomonas</taxon>
    </lineage>
</organism>
<dbReference type="Pfam" id="PF05721">
    <property type="entry name" value="PhyH"/>
    <property type="match status" value="1"/>
</dbReference>
<dbReference type="OrthoDB" id="9796766at2"/>